<dbReference type="InParanoid" id="A0A7G1G195"/>
<dbReference type="Proteomes" id="UP000516361">
    <property type="component" value="Chromosome"/>
</dbReference>
<evidence type="ECO:0000313" key="3">
    <source>
        <dbReference type="Proteomes" id="UP000516361"/>
    </source>
</evidence>
<proteinExistence type="predicted"/>
<accession>A0A7G1G195</accession>
<feature type="chain" id="PRO_5028812143" evidence="1">
    <location>
        <begin position="28"/>
        <end position="249"/>
    </location>
</feature>
<keyword evidence="1" id="KW-0732">Signal</keyword>
<dbReference type="AlphaFoldDB" id="A0A7G1G195"/>
<dbReference type="RefSeq" id="WP_190615052.1">
    <property type="nucleotide sequence ID" value="NZ_AP018712.1"/>
</dbReference>
<organism evidence="2 3">
    <name type="scientific">Tepiditoga spiralis</name>
    <dbReference type="NCBI Taxonomy" id="2108365"/>
    <lineage>
        <taxon>Bacteria</taxon>
        <taxon>Thermotogati</taxon>
        <taxon>Thermotogota</taxon>
        <taxon>Thermotogae</taxon>
        <taxon>Petrotogales</taxon>
        <taxon>Petrotogaceae</taxon>
        <taxon>Tepiditoga</taxon>
    </lineage>
</organism>
<keyword evidence="3" id="KW-1185">Reference proteome</keyword>
<sequence length="249" mass="27632">MKKTKRGISWLILFTFILTMMPMNAFATIKKDVSVKSMSDSQMSAVVGTGGGGGGSKPNYIIEKSAIKWQKNYTTYQLETIKKVADAEVISTGPEKATLSIYHTTSYAFTSGITGNLSMDFTYGKLGLGVNAAMQKTKTVRCGETFTIPPYSTGTAYYKSRYNCEDGNVSVWFLHQKLDESGTKVIDSWHTIESAGSYKKRELDGIIDSVVVTILYTKAPFLSIHPEFSVSYYPHKINVNSFSTAWTRF</sequence>
<evidence type="ECO:0000256" key="1">
    <source>
        <dbReference type="SAM" id="SignalP"/>
    </source>
</evidence>
<feature type="signal peptide" evidence="1">
    <location>
        <begin position="1"/>
        <end position="27"/>
    </location>
</feature>
<evidence type="ECO:0000313" key="2">
    <source>
        <dbReference type="EMBL" id="BBE29908.1"/>
    </source>
</evidence>
<reference evidence="2 3" key="1">
    <citation type="submission" date="2018-06" db="EMBL/GenBank/DDBJ databases">
        <title>Genome sequencing of Oceanotoga sp. sy52.</title>
        <authorList>
            <person name="Mori K."/>
        </authorList>
    </citation>
    <scope>NUCLEOTIDE SEQUENCE [LARGE SCALE GENOMIC DNA]</scope>
    <source>
        <strain evidence="3">sy52</strain>
    </source>
</reference>
<dbReference type="KEGG" id="ocy:OSSY52_00490"/>
<gene>
    <name evidence="2" type="ORF">OSSY52_00490</name>
</gene>
<name>A0A7G1G195_9BACT</name>
<dbReference type="EMBL" id="AP018712">
    <property type="protein sequence ID" value="BBE29908.1"/>
    <property type="molecule type" value="Genomic_DNA"/>
</dbReference>
<protein>
    <submittedName>
        <fullName evidence="2">Uncharacterized protein</fullName>
    </submittedName>
</protein>